<feature type="non-terminal residue" evidence="5">
    <location>
        <position position="44"/>
    </location>
</feature>
<reference evidence="5 6" key="1">
    <citation type="submission" date="2013-08" db="EMBL/GenBank/DDBJ databases">
        <authorList>
            <person name="Weinstock G."/>
            <person name="Sodergren E."/>
            <person name="Wylie T."/>
            <person name="Fulton L."/>
            <person name="Fulton R."/>
            <person name="Fronick C."/>
            <person name="O'Laughlin M."/>
            <person name="Godfrey J."/>
            <person name="Miner T."/>
            <person name="Herter B."/>
            <person name="Appelbaum E."/>
            <person name="Cordes M."/>
            <person name="Lek S."/>
            <person name="Wollam A."/>
            <person name="Pepin K.H."/>
            <person name="Palsikar V.B."/>
            <person name="Mitreva M."/>
            <person name="Wilson R.K."/>
        </authorList>
    </citation>
    <scope>NUCLEOTIDE SEQUENCE [LARGE SCALE GENOMIC DNA]</scope>
    <source>
        <strain evidence="5 6">ATCC 14665</strain>
    </source>
</reference>
<evidence type="ECO:0000256" key="1">
    <source>
        <dbReference type="ARBA" id="ARBA00023015"/>
    </source>
</evidence>
<dbReference type="Pfam" id="PF00392">
    <property type="entry name" value="GntR"/>
    <property type="match status" value="1"/>
</dbReference>
<dbReference type="InterPro" id="IPR000524">
    <property type="entry name" value="Tscrpt_reg_HTH_GntR"/>
</dbReference>
<feature type="domain" description="HTH gntR-type" evidence="4">
    <location>
        <begin position="14"/>
        <end position="44"/>
    </location>
</feature>
<dbReference type="InterPro" id="IPR036388">
    <property type="entry name" value="WH-like_DNA-bd_sf"/>
</dbReference>
<proteinExistence type="predicted"/>
<keyword evidence="3" id="KW-0804">Transcription</keyword>
<protein>
    <recommendedName>
        <fullName evidence="4">HTH gntR-type domain-containing protein</fullName>
    </recommendedName>
</protein>
<dbReference type="OrthoDB" id="3192286at2"/>
<dbReference type="Proteomes" id="UP000016605">
    <property type="component" value="Unassembled WGS sequence"/>
</dbReference>
<evidence type="ECO:0000256" key="3">
    <source>
        <dbReference type="ARBA" id="ARBA00023163"/>
    </source>
</evidence>
<dbReference type="RefSeq" id="WP_021762496.1">
    <property type="nucleotide sequence ID" value="NZ_KI272153.1"/>
</dbReference>
<dbReference type="HOGENOM" id="CLU_3226367_0_0_11"/>
<name>U2T1U0_LEIAQ</name>
<dbReference type="SUPFAM" id="SSF46785">
    <property type="entry name" value="Winged helix' DNA-binding domain"/>
    <property type="match status" value="1"/>
</dbReference>
<evidence type="ECO:0000256" key="2">
    <source>
        <dbReference type="ARBA" id="ARBA00023125"/>
    </source>
</evidence>
<keyword evidence="1" id="KW-0805">Transcription regulation</keyword>
<sequence length="44" mass="4969">MELHVALEGRGDRADRIYRALRDAVLDGRLRPGERVPPTRELAA</sequence>
<gene>
    <name evidence="5" type="ORF">N136_02208</name>
</gene>
<dbReference type="EMBL" id="AWVQ01000279">
    <property type="protein sequence ID" value="ERK71438.1"/>
    <property type="molecule type" value="Genomic_DNA"/>
</dbReference>
<evidence type="ECO:0000259" key="4">
    <source>
        <dbReference type="Pfam" id="PF00392"/>
    </source>
</evidence>
<keyword evidence="2" id="KW-0238">DNA-binding</keyword>
<organism evidence="5 6">
    <name type="scientific">Leifsonia aquatica ATCC 14665</name>
    <dbReference type="NCBI Taxonomy" id="1358026"/>
    <lineage>
        <taxon>Bacteria</taxon>
        <taxon>Bacillati</taxon>
        <taxon>Actinomycetota</taxon>
        <taxon>Actinomycetes</taxon>
        <taxon>Micrococcales</taxon>
        <taxon>Microbacteriaceae</taxon>
        <taxon>Leifsonia</taxon>
    </lineage>
</organism>
<accession>U2T1U0</accession>
<dbReference type="Gene3D" id="1.10.10.10">
    <property type="entry name" value="Winged helix-like DNA-binding domain superfamily/Winged helix DNA-binding domain"/>
    <property type="match status" value="1"/>
</dbReference>
<evidence type="ECO:0000313" key="6">
    <source>
        <dbReference type="Proteomes" id="UP000016605"/>
    </source>
</evidence>
<dbReference type="InterPro" id="IPR036390">
    <property type="entry name" value="WH_DNA-bd_sf"/>
</dbReference>
<evidence type="ECO:0000313" key="5">
    <source>
        <dbReference type="EMBL" id="ERK71438.1"/>
    </source>
</evidence>
<comment type="caution">
    <text evidence="5">The sequence shown here is derived from an EMBL/GenBank/DDBJ whole genome shotgun (WGS) entry which is preliminary data.</text>
</comment>
<dbReference type="GO" id="GO:0003700">
    <property type="term" value="F:DNA-binding transcription factor activity"/>
    <property type="evidence" value="ECO:0007669"/>
    <property type="project" value="InterPro"/>
</dbReference>
<dbReference type="AlphaFoldDB" id="U2T1U0"/>
<dbReference type="GO" id="GO:0003677">
    <property type="term" value="F:DNA binding"/>
    <property type="evidence" value="ECO:0007669"/>
    <property type="project" value="UniProtKB-KW"/>
</dbReference>